<dbReference type="AlphaFoldDB" id="D9PEY2"/>
<gene>
    <name evidence="2" type="ORF">LDC_0060</name>
</gene>
<dbReference type="EMBL" id="ADZX01000004">
    <property type="protein sequence ID" value="EFK97876.1"/>
    <property type="molecule type" value="Genomic_DNA"/>
</dbReference>
<sequence length="197" mass="21915">MKTPNLIVILLLLFSINTYGQSTTKKSTSKKPSTAKKSTQNKSGSGKTTSGTREIDKLAEKYKGKNTVDFSTSHVELHGEVTIARNSELLPESVRISVKSATNKKGVVEFTSQIIAKKKKEGYKLSDGVVYSEENISKTLDTEEINLTMKKGDMYFLVKVKSDYGYKHKATTHFWILIETGDNVRKGVKKAAPKLDF</sequence>
<reference evidence="2" key="1">
    <citation type="submission" date="2010-07" db="EMBL/GenBank/DDBJ databases">
        <authorList>
            <consortium name="CONSOLIDER consortium CSD2007-00005"/>
            <person name="Guazzaroni M.-E."/>
            <person name="Richter M."/>
            <person name="Garcia-Salamanca A."/>
            <person name="Yarza P."/>
            <person name="Ferrer M."/>
        </authorList>
    </citation>
    <scope>NUCLEOTIDE SEQUENCE</scope>
</reference>
<accession>D9PEY2</accession>
<evidence type="ECO:0000313" key="2">
    <source>
        <dbReference type="EMBL" id="EFK97876.1"/>
    </source>
</evidence>
<feature type="compositionally biased region" description="Polar residues" evidence="1">
    <location>
        <begin position="40"/>
        <end position="52"/>
    </location>
</feature>
<protein>
    <submittedName>
        <fullName evidence="2">Uncharacterized protein</fullName>
    </submittedName>
</protein>
<proteinExistence type="predicted"/>
<organism evidence="2">
    <name type="scientific">sediment metagenome</name>
    <dbReference type="NCBI Taxonomy" id="749907"/>
    <lineage>
        <taxon>unclassified sequences</taxon>
        <taxon>metagenomes</taxon>
        <taxon>ecological metagenomes</taxon>
    </lineage>
</organism>
<feature type="region of interest" description="Disordered" evidence="1">
    <location>
        <begin position="22"/>
        <end position="54"/>
    </location>
</feature>
<name>D9PEY2_9ZZZZ</name>
<feature type="compositionally biased region" description="Low complexity" evidence="1">
    <location>
        <begin position="22"/>
        <end position="38"/>
    </location>
</feature>
<evidence type="ECO:0000256" key="1">
    <source>
        <dbReference type="SAM" id="MobiDB-lite"/>
    </source>
</evidence>
<reference evidence="2" key="2">
    <citation type="journal article" date="2011" name="Microb. Ecol.">
        <title>Taxonomic and Functional Metagenomic Profiling of the Microbial Community in the Anoxic Sediment of a Sub-saline Shallow Lake (Laguna de Carrizo, Central Spain).</title>
        <authorList>
            <person name="Ferrer M."/>
            <person name="Guazzaroni M.E."/>
            <person name="Richter M."/>
            <person name="Garcia-Salamanca A."/>
            <person name="Yarza P."/>
            <person name="Suarez-Suarez A."/>
            <person name="Solano J."/>
            <person name="Alcaide M."/>
            <person name="van Dillewijn P."/>
            <person name="Molina-Henares M.A."/>
            <person name="Lopez-Cortes N."/>
            <person name="Al-Ramahi Y."/>
            <person name="Guerrero C."/>
            <person name="Acosta A."/>
            <person name="de Eugenio L.I."/>
            <person name="Martinez V."/>
            <person name="Marques S."/>
            <person name="Rojo F."/>
            <person name="Santero E."/>
            <person name="Genilloud O."/>
            <person name="Perez-Perez J."/>
            <person name="Rossello-Mora R."/>
            <person name="Ramos J.L."/>
        </authorList>
    </citation>
    <scope>NUCLEOTIDE SEQUENCE</scope>
</reference>
<comment type="caution">
    <text evidence="2">The sequence shown here is derived from an EMBL/GenBank/DDBJ whole genome shotgun (WGS) entry which is preliminary data.</text>
</comment>